<feature type="domain" description="HTH tetR-type" evidence="2">
    <location>
        <begin position="67"/>
        <end position="111"/>
    </location>
</feature>
<organism evidence="3 4">
    <name type="scientific">Pseudogemmobacter humi</name>
    <dbReference type="NCBI Taxonomy" id="2483812"/>
    <lineage>
        <taxon>Bacteria</taxon>
        <taxon>Pseudomonadati</taxon>
        <taxon>Pseudomonadota</taxon>
        <taxon>Alphaproteobacteria</taxon>
        <taxon>Rhodobacterales</taxon>
        <taxon>Paracoccaceae</taxon>
        <taxon>Pseudogemmobacter</taxon>
    </lineage>
</organism>
<dbReference type="Gene3D" id="1.10.357.10">
    <property type="entry name" value="Tetracycline Repressor, domain 2"/>
    <property type="match status" value="1"/>
</dbReference>
<protein>
    <recommendedName>
        <fullName evidence="2">HTH tetR-type domain-containing protein</fullName>
    </recommendedName>
</protein>
<accession>A0A3P5XS89</accession>
<gene>
    <name evidence="3" type="ORF">XINFAN_03166</name>
</gene>
<dbReference type="EMBL" id="UXAW01000088">
    <property type="protein sequence ID" value="VDC31811.1"/>
    <property type="molecule type" value="Genomic_DNA"/>
</dbReference>
<dbReference type="SUPFAM" id="SSF46689">
    <property type="entry name" value="Homeodomain-like"/>
    <property type="match status" value="1"/>
</dbReference>
<sequence length="248" mass="25593">MMPVTILMLRPEDRIDCSAPLVAQGAAAVPEAAGVAGAEPAAEIMAAGGADLSPAVTSGCDRADWIVAGFDLLAEEGWSALSPARIAARLSGSEAGFFLYFSDLDELLQAMFDLWERLALGPLAAELPTLPPDGSSSATREAARARLAELADEGEGAPAAAIETALRERAASDPRARAAVERVDRHRLGGLSALLQAAGLSEPQARQRAEVFYAARIGLDYLHGTTGLAPAAPMRALAAAVLGLRKAG</sequence>
<dbReference type="InterPro" id="IPR001647">
    <property type="entry name" value="HTH_TetR"/>
</dbReference>
<dbReference type="AlphaFoldDB" id="A0A3P5XS89"/>
<proteinExistence type="predicted"/>
<dbReference type="Proteomes" id="UP000277498">
    <property type="component" value="Unassembled WGS sequence"/>
</dbReference>
<reference evidence="3 4" key="1">
    <citation type="submission" date="2018-11" db="EMBL/GenBank/DDBJ databases">
        <authorList>
            <person name="Criscuolo A."/>
        </authorList>
    </citation>
    <scope>NUCLEOTIDE SEQUENCE [LARGE SCALE GENOMIC DNA]</scope>
    <source>
        <strain evidence="3">ACIP111625</strain>
    </source>
</reference>
<keyword evidence="4" id="KW-1185">Reference proteome</keyword>
<name>A0A3P5XS89_9RHOB</name>
<evidence type="ECO:0000313" key="3">
    <source>
        <dbReference type="EMBL" id="VDC31811.1"/>
    </source>
</evidence>
<evidence type="ECO:0000256" key="1">
    <source>
        <dbReference type="ARBA" id="ARBA00023125"/>
    </source>
</evidence>
<keyword evidence="1" id="KW-0238">DNA-binding</keyword>
<dbReference type="InterPro" id="IPR009057">
    <property type="entry name" value="Homeodomain-like_sf"/>
</dbReference>
<evidence type="ECO:0000313" key="4">
    <source>
        <dbReference type="Proteomes" id="UP000277498"/>
    </source>
</evidence>
<dbReference type="Pfam" id="PF00440">
    <property type="entry name" value="TetR_N"/>
    <property type="match status" value="1"/>
</dbReference>
<dbReference type="GO" id="GO:0003677">
    <property type="term" value="F:DNA binding"/>
    <property type="evidence" value="ECO:0007669"/>
    <property type="project" value="UniProtKB-KW"/>
</dbReference>
<evidence type="ECO:0000259" key="2">
    <source>
        <dbReference type="Pfam" id="PF00440"/>
    </source>
</evidence>